<proteinExistence type="predicted"/>
<organism evidence="1 2">
    <name type="scientific">Maribacter cobaltidurans</name>
    <dbReference type="NCBI Taxonomy" id="1178778"/>
    <lineage>
        <taxon>Bacteria</taxon>
        <taxon>Pseudomonadati</taxon>
        <taxon>Bacteroidota</taxon>
        <taxon>Flavobacteriia</taxon>
        <taxon>Flavobacteriales</taxon>
        <taxon>Flavobacteriaceae</taxon>
        <taxon>Maribacter</taxon>
    </lineage>
</organism>
<reference evidence="1 2" key="1">
    <citation type="submission" date="2017-08" db="EMBL/GenBank/DDBJ databases">
        <title>The complete genome sequence of Maribacter sp. B1, isolated from deep-sea sediment.</title>
        <authorList>
            <person name="Wu Y.-H."/>
            <person name="Cheng H."/>
            <person name="Xu X.-W."/>
        </authorList>
    </citation>
    <scope>NUCLEOTIDE SEQUENCE [LARGE SCALE GENOMIC DNA]</scope>
    <source>
        <strain evidence="1 2">B1</strain>
    </source>
</reference>
<dbReference type="EMBL" id="CP022957">
    <property type="protein sequence ID" value="ASV30001.1"/>
    <property type="molecule type" value="Genomic_DNA"/>
</dbReference>
<dbReference type="Proteomes" id="UP000215244">
    <property type="component" value="Chromosome"/>
</dbReference>
<protein>
    <submittedName>
        <fullName evidence="1">Uncharacterized protein</fullName>
    </submittedName>
</protein>
<keyword evidence="2" id="KW-1185">Reference proteome</keyword>
<accession>A0A223V3N6</accession>
<name>A0A223V3N6_9FLAO</name>
<dbReference type="AlphaFoldDB" id="A0A223V3N6"/>
<evidence type="ECO:0000313" key="2">
    <source>
        <dbReference type="Proteomes" id="UP000215244"/>
    </source>
</evidence>
<gene>
    <name evidence="1" type="ORF">CJ263_07075</name>
</gene>
<sequence length="145" mass="16888">MSIRDFNYASAYSKVYSISNEELKVVFKGELESESDTILFKSIDIPARSLRQLSQIDFANLKAIYSNQCVLDGDIKLFTYKKKDSLKNVLVENYFHEELSPAIDIINELVPREHQLQYNEKIIKELMQGCEEILIMENFPDIQKN</sequence>
<evidence type="ECO:0000313" key="1">
    <source>
        <dbReference type="EMBL" id="ASV30001.1"/>
    </source>
</evidence>
<dbReference type="KEGG" id="marb:CJ263_07075"/>